<keyword evidence="4 5" id="KW-0472">Membrane</keyword>
<dbReference type="Pfam" id="PF02659">
    <property type="entry name" value="Mntp"/>
    <property type="match status" value="1"/>
</dbReference>
<keyword evidence="1" id="KW-1003">Cell membrane</keyword>
<name>A0A6I6F5R8_9CLOT</name>
<proteinExistence type="predicted"/>
<evidence type="ECO:0000256" key="4">
    <source>
        <dbReference type="ARBA" id="ARBA00023136"/>
    </source>
</evidence>
<dbReference type="Proteomes" id="UP000422764">
    <property type="component" value="Chromosome"/>
</dbReference>
<gene>
    <name evidence="6" type="ORF">GOM49_12635</name>
</gene>
<accession>A0A6I6F5R8</accession>
<dbReference type="AlphaFoldDB" id="A0A6I6F5R8"/>
<reference evidence="6 7" key="1">
    <citation type="submission" date="2019-12" db="EMBL/GenBank/DDBJ databases">
        <title>Genome sequenceing of Clostridium bovifaecis.</title>
        <authorList>
            <person name="Yao Y."/>
        </authorList>
    </citation>
    <scope>NUCLEOTIDE SEQUENCE [LARGE SCALE GENOMIC DNA]</scope>
    <source>
        <strain evidence="6 7">BXX</strain>
    </source>
</reference>
<feature type="transmembrane region" description="Helical" evidence="5">
    <location>
        <begin position="68"/>
        <end position="87"/>
    </location>
</feature>
<dbReference type="InterPro" id="IPR003810">
    <property type="entry name" value="Mntp/YtaF"/>
</dbReference>
<evidence type="ECO:0000256" key="3">
    <source>
        <dbReference type="ARBA" id="ARBA00022989"/>
    </source>
</evidence>
<evidence type="ECO:0000313" key="7">
    <source>
        <dbReference type="Proteomes" id="UP000422764"/>
    </source>
</evidence>
<feature type="transmembrane region" description="Helical" evidence="5">
    <location>
        <begin position="138"/>
        <end position="157"/>
    </location>
</feature>
<feature type="transmembrane region" description="Helical" evidence="5">
    <location>
        <begin position="41"/>
        <end position="62"/>
    </location>
</feature>
<evidence type="ECO:0000256" key="5">
    <source>
        <dbReference type="SAM" id="Phobius"/>
    </source>
</evidence>
<evidence type="ECO:0008006" key="8">
    <source>
        <dbReference type="Google" id="ProtNLM"/>
    </source>
</evidence>
<organism evidence="6 7">
    <name type="scientific">Clostridium bovifaecis</name>
    <dbReference type="NCBI Taxonomy" id="2184719"/>
    <lineage>
        <taxon>Bacteria</taxon>
        <taxon>Bacillati</taxon>
        <taxon>Bacillota</taxon>
        <taxon>Clostridia</taxon>
        <taxon>Eubacteriales</taxon>
        <taxon>Clostridiaceae</taxon>
        <taxon>Clostridium</taxon>
    </lineage>
</organism>
<keyword evidence="7" id="KW-1185">Reference proteome</keyword>
<keyword evidence="2 5" id="KW-0812">Transmembrane</keyword>
<dbReference type="PANTHER" id="PTHR35529:SF1">
    <property type="entry name" value="MANGANESE EFFLUX PUMP MNTP-RELATED"/>
    <property type="match status" value="1"/>
</dbReference>
<evidence type="ECO:0000256" key="2">
    <source>
        <dbReference type="ARBA" id="ARBA00022692"/>
    </source>
</evidence>
<dbReference type="EMBL" id="CP046522">
    <property type="protein sequence ID" value="QGU95827.1"/>
    <property type="molecule type" value="Genomic_DNA"/>
</dbReference>
<feature type="transmembrane region" description="Helical" evidence="5">
    <location>
        <begin position="6"/>
        <end position="29"/>
    </location>
</feature>
<sequence length="188" mass="20828">MGIFYIGIYSLLIIALALALDAFGVSLSIGLNPSVKRRSKIWFCIYFGFFQFLLSYTGAFLGYLFNTYILYIPKIIGGIIIAMVGMLMLKEGMENDNNNILINKKMYIILGISVSIDAAVVGFTALNGITAPLILLEATIFIGLITLIMCLIAFLIAKYLRKIDVVSKYADYVGGIILILFGLKMIFF</sequence>
<feature type="transmembrane region" description="Helical" evidence="5">
    <location>
        <begin position="169"/>
        <end position="187"/>
    </location>
</feature>
<feature type="transmembrane region" description="Helical" evidence="5">
    <location>
        <begin position="107"/>
        <end position="126"/>
    </location>
</feature>
<protein>
    <recommendedName>
        <fullName evidence="8">Manganese efflux pump MntP</fullName>
    </recommendedName>
</protein>
<evidence type="ECO:0000256" key="1">
    <source>
        <dbReference type="ARBA" id="ARBA00022475"/>
    </source>
</evidence>
<evidence type="ECO:0000313" key="6">
    <source>
        <dbReference type="EMBL" id="QGU95827.1"/>
    </source>
</evidence>
<dbReference type="PANTHER" id="PTHR35529">
    <property type="entry name" value="MANGANESE EFFLUX PUMP MNTP-RELATED"/>
    <property type="match status" value="1"/>
</dbReference>
<keyword evidence="3 5" id="KW-1133">Transmembrane helix</keyword>